<name>B1X217_CROS5</name>
<keyword evidence="2" id="KW-1185">Reference proteome</keyword>
<dbReference type="AlphaFoldDB" id="B1X217"/>
<proteinExistence type="predicted"/>
<organism evidence="1 2">
    <name type="scientific">Crocosphaera subtropica (strain ATCC 51142 / BH68)</name>
    <name type="common">Cyanothece sp. (strain ATCC 51142)</name>
    <dbReference type="NCBI Taxonomy" id="43989"/>
    <lineage>
        <taxon>Bacteria</taxon>
        <taxon>Bacillati</taxon>
        <taxon>Cyanobacteriota</taxon>
        <taxon>Cyanophyceae</taxon>
        <taxon>Oscillatoriophycideae</taxon>
        <taxon>Chroococcales</taxon>
        <taxon>Aphanothecaceae</taxon>
        <taxon>Crocosphaera</taxon>
        <taxon>Crocosphaera subtropica</taxon>
    </lineage>
</organism>
<reference evidence="1 2" key="1">
    <citation type="journal article" date="2008" name="Proc. Natl. Acad. Sci. U.S.A.">
        <title>The genome of Cyanothece 51142, a unicellular diazotrophic cyanobacterium important in the marine nitrogen cycle.</title>
        <authorList>
            <person name="Welsh E.A."/>
            <person name="Liberton M."/>
            <person name="Stoeckel J."/>
            <person name="Loh T."/>
            <person name="Elvitigala T."/>
            <person name="Wang C."/>
            <person name="Wollam A."/>
            <person name="Fulton R.S."/>
            <person name="Clifton S.W."/>
            <person name="Jacobs J.M."/>
            <person name="Aurora R."/>
            <person name="Ghosh B.K."/>
            <person name="Sherman L.A."/>
            <person name="Smith R.D."/>
            <person name="Wilson R.K."/>
            <person name="Pakrasi H.B."/>
        </authorList>
    </citation>
    <scope>NUCLEOTIDE SEQUENCE [LARGE SCALE GENOMIC DNA]</scope>
    <source>
        <strain evidence="2">ATCC 51142 / BH68</strain>
    </source>
</reference>
<dbReference type="Proteomes" id="UP000001203">
    <property type="component" value="Chromosome linear"/>
</dbReference>
<evidence type="ECO:0000313" key="1">
    <source>
        <dbReference type="EMBL" id="ACB54178.1"/>
    </source>
</evidence>
<dbReference type="HOGENOM" id="CLU_2914785_0_0_3"/>
<dbReference type="KEGG" id="cyt:cce_4830"/>
<accession>B1X217</accession>
<dbReference type="RefSeq" id="WP_009546413.1">
    <property type="nucleotide sequence ID" value="NC_010547.1"/>
</dbReference>
<gene>
    <name evidence="1" type="ordered locus">cce_4830</name>
</gene>
<protein>
    <submittedName>
        <fullName evidence="1">Uncharacterized protein</fullName>
    </submittedName>
</protein>
<sequence length="61" mass="6757">MATKQQTLVLADLGGSSKDKLGIDLTNLDSLLETISLLILNRAVLRFIVEIKHEKMAKFMA</sequence>
<evidence type="ECO:0000313" key="2">
    <source>
        <dbReference type="Proteomes" id="UP000001203"/>
    </source>
</evidence>
<dbReference type="EMBL" id="CP000807">
    <property type="protein sequence ID" value="ACB54178.1"/>
    <property type="molecule type" value="Genomic_DNA"/>
</dbReference>